<protein>
    <submittedName>
        <fullName evidence="2">Uncharacterized protein</fullName>
    </submittedName>
</protein>
<name>X1GDZ8_9ZZZZ</name>
<dbReference type="AlphaFoldDB" id="X1GDZ8"/>
<feature type="region of interest" description="Disordered" evidence="1">
    <location>
        <begin position="265"/>
        <end position="287"/>
    </location>
</feature>
<evidence type="ECO:0000313" key="2">
    <source>
        <dbReference type="EMBL" id="GAH55442.1"/>
    </source>
</evidence>
<accession>X1GDZ8</accession>
<comment type="caution">
    <text evidence="2">The sequence shown here is derived from an EMBL/GenBank/DDBJ whole genome shotgun (WGS) entry which is preliminary data.</text>
</comment>
<dbReference type="EMBL" id="BARU01019670">
    <property type="protein sequence ID" value="GAH55442.1"/>
    <property type="molecule type" value="Genomic_DNA"/>
</dbReference>
<feature type="non-terminal residue" evidence="2">
    <location>
        <position position="287"/>
    </location>
</feature>
<gene>
    <name evidence="2" type="ORF">S03H2_32371</name>
</gene>
<sequence length="287" mass="33453">DELIQYGRVSEQAPWKLLDCQRGVFGTSTAAHARGETISKLADHAYKVFLTNPELGIEMSSRIAELFNYCGLRQISFDGIEGNRSTGMGNYGEILFTSTWYNQLSDEIKSHFIADASRTSHFFWHIYTRMNWGEPWYAGFRESQTEYRLKNQKYFQRNLMPGMLGWFSMRNTTPVEDIEWMLARSAGFDAGYGFVTNYKVLEENGCTAHILRLLGEWEKARMDGAFTAGQKTRMQDINREFHLEPAGINEWNLYEVFSYKFKHKKKTQQKREPQPSTFQFENPAEEQ</sequence>
<proteinExistence type="predicted"/>
<organism evidence="2">
    <name type="scientific">marine sediment metagenome</name>
    <dbReference type="NCBI Taxonomy" id="412755"/>
    <lineage>
        <taxon>unclassified sequences</taxon>
        <taxon>metagenomes</taxon>
        <taxon>ecological metagenomes</taxon>
    </lineage>
</organism>
<evidence type="ECO:0000256" key="1">
    <source>
        <dbReference type="SAM" id="MobiDB-lite"/>
    </source>
</evidence>
<feature type="non-terminal residue" evidence="2">
    <location>
        <position position="1"/>
    </location>
</feature>
<reference evidence="2" key="1">
    <citation type="journal article" date="2014" name="Front. Microbiol.">
        <title>High frequency of phylogenetically diverse reductive dehalogenase-homologous genes in deep subseafloor sedimentary metagenomes.</title>
        <authorList>
            <person name="Kawai M."/>
            <person name="Futagami T."/>
            <person name="Toyoda A."/>
            <person name="Takaki Y."/>
            <person name="Nishi S."/>
            <person name="Hori S."/>
            <person name="Arai W."/>
            <person name="Tsubouchi T."/>
            <person name="Morono Y."/>
            <person name="Uchiyama I."/>
            <person name="Ito T."/>
            <person name="Fujiyama A."/>
            <person name="Inagaki F."/>
            <person name="Takami H."/>
        </authorList>
    </citation>
    <scope>NUCLEOTIDE SEQUENCE</scope>
    <source>
        <strain evidence="2">Expedition CK06-06</strain>
    </source>
</reference>